<organism evidence="1 2">
    <name type="scientific">Mycolicibacterium wolinskyi</name>
    <dbReference type="NCBI Taxonomy" id="59750"/>
    <lineage>
        <taxon>Bacteria</taxon>
        <taxon>Bacillati</taxon>
        <taxon>Actinomycetota</taxon>
        <taxon>Actinomycetes</taxon>
        <taxon>Mycobacteriales</taxon>
        <taxon>Mycobacteriaceae</taxon>
        <taxon>Mycolicibacterium</taxon>
    </lineage>
</organism>
<evidence type="ECO:0000313" key="1">
    <source>
        <dbReference type="EMBL" id="ORX18402.1"/>
    </source>
</evidence>
<evidence type="ECO:0000313" key="2">
    <source>
        <dbReference type="Proteomes" id="UP000193964"/>
    </source>
</evidence>
<dbReference type="RefSeq" id="WP_085142457.1">
    <property type="nucleotide sequence ID" value="NZ_JACKUA010000031.1"/>
</dbReference>
<comment type="caution">
    <text evidence="1">The sequence shown here is derived from an EMBL/GenBank/DDBJ whole genome shotgun (WGS) entry which is preliminary data.</text>
</comment>
<accession>A0A1X2FIZ9</accession>
<reference evidence="1 2" key="1">
    <citation type="submission" date="2016-01" db="EMBL/GenBank/DDBJ databases">
        <title>The new phylogeny of the genus Mycobacterium.</title>
        <authorList>
            <person name="Tarcisio F."/>
            <person name="Conor M."/>
            <person name="Antonella G."/>
            <person name="Elisabetta G."/>
            <person name="Giulia F.S."/>
            <person name="Sara T."/>
            <person name="Anna F."/>
            <person name="Clotilde B."/>
            <person name="Roberto B."/>
            <person name="Veronica D.S."/>
            <person name="Fabio R."/>
            <person name="Monica P."/>
            <person name="Olivier J."/>
            <person name="Enrico T."/>
            <person name="Nicola S."/>
        </authorList>
    </citation>
    <scope>NUCLEOTIDE SEQUENCE [LARGE SCALE GENOMIC DNA]</scope>
    <source>
        <strain evidence="1 2">ATCC 700010</strain>
    </source>
</reference>
<sequence>MQPIAEPLNLDFAGRLPGFGPGFMAHGPASMAARLAPLTQQAGVGAVLTSRNAAAAKTAIRAIRAVNADASVLADAHRYSGRNRSIGAAGMDPGWINMQFQAGCQWALTDSGYIPAADPAALAAVLGFAAGTDQVITALPLALSWLTDDRGALLDAITAAGRPVAVMLEHKNDPLGSEAAVAGLIEVLRADVAVLLLLSDISTLGALAHGAAAVSVGTQARYRHIYPRPAPGDEDGGFTPPPSAFVPALMSYKHLELIADLHTRHPDSTLWHCSCVICAGRTLDWITTAVDAPAAAFEHSVAALAAIAAGLMADPDPATRWQTLCAQAQLRYDEIPTPSGRPRRYPPALRAWVRATPQPIHR</sequence>
<dbReference type="OrthoDB" id="5096160at2"/>
<name>A0A1X2FIZ9_9MYCO</name>
<gene>
    <name evidence="1" type="ORF">AWC31_13920</name>
</gene>
<dbReference type="AlphaFoldDB" id="A0A1X2FIZ9"/>
<proteinExistence type="predicted"/>
<protein>
    <submittedName>
        <fullName evidence="1">Uncharacterized protein</fullName>
    </submittedName>
</protein>
<dbReference type="Proteomes" id="UP000193964">
    <property type="component" value="Unassembled WGS sequence"/>
</dbReference>
<dbReference type="EMBL" id="LQQA01000005">
    <property type="protein sequence ID" value="ORX18402.1"/>
    <property type="molecule type" value="Genomic_DNA"/>
</dbReference>